<feature type="signal peptide" evidence="1">
    <location>
        <begin position="1"/>
        <end position="23"/>
    </location>
</feature>
<proteinExistence type="predicted"/>
<dbReference type="KEGG" id="acan:ACA1_138180"/>
<dbReference type="EMBL" id="KB007956">
    <property type="protein sequence ID" value="ELR18406.1"/>
    <property type="molecule type" value="Genomic_DNA"/>
</dbReference>
<keyword evidence="3" id="KW-1185">Reference proteome</keyword>
<dbReference type="OrthoDB" id="197879at2759"/>
<organism evidence="2 3">
    <name type="scientific">Acanthamoeba castellanii (strain ATCC 30010 / Neff)</name>
    <dbReference type="NCBI Taxonomy" id="1257118"/>
    <lineage>
        <taxon>Eukaryota</taxon>
        <taxon>Amoebozoa</taxon>
        <taxon>Discosea</taxon>
        <taxon>Longamoebia</taxon>
        <taxon>Centramoebida</taxon>
        <taxon>Acanthamoebidae</taxon>
        <taxon>Acanthamoeba</taxon>
    </lineage>
</organism>
<name>L8H1Z8_ACACF</name>
<dbReference type="VEuPathDB" id="AmoebaDB:ACA1_138180"/>
<reference evidence="2 3" key="1">
    <citation type="journal article" date="2013" name="Genome Biol.">
        <title>Genome of Acanthamoeba castellanii highlights extensive lateral gene transfer and early evolution of tyrosine kinase signaling.</title>
        <authorList>
            <person name="Clarke M."/>
            <person name="Lohan A.J."/>
            <person name="Liu B."/>
            <person name="Lagkouvardos I."/>
            <person name="Roy S."/>
            <person name="Zafar N."/>
            <person name="Bertelli C."/>
            <person name="Schilde C."/>
            <person name="Kianianmomeni A."/>
            <person name="Burglin T.R."/>
            <person name="Frech C."/>
            <person name="Turcotte B."/>
            <person name="Kopec K.O."/>
            <person name="Synnott J.M."/>
            <person name="Choo C."/>
            <person name="Paponov I."/>
            <person name="Finkler A."/>
            <person name="Soon Heng Tan C."/>
            <person name="Hutchins A.P."/>
            <person name="Weinmeier T."/>
            <person name="Rattei T."/>
            <person name="Chu J.S."/>
            <person name="Gimenez G."/>
            <person name="Irimia M."/>
            <person name="Rigden D.J."/>
            <person name="Fitzpatrick D.A."/>
            <person name="Lorenzo-Morales J."/>
            <person name="Bateman A."/>
            <person name="Chiu C.H."/>
            <person name="Tang P."/>
            <person name="Hegemann P."/>
            <person name="Fromm H."/>
            <person name="Raoult D."/>
            <person name="Greub G."/>
            <person name="Miranda-Saavedra D."/>
            <person name="Chen N."/>
            <person name="Nash P."/>
            <person name="Ginger M.L."/>
            <person name="Horn M."/>
            <person name="Schaap P."/>
            <person name="Caler L."/>
            <person name="Loftus B."/>
        </authorList>
    </citation>
    <scope>NUCLEOTIDE SEQUENCE [LARGE SCALE GENOMIC DNA]</scope>
    <source>
        <strain evidence="2 3">Neff</strain>
    </source>
</reference>
<dbReference type="InterPro" id="IPR032482">
    <property type="entry name" value="DUF5054"/>
</dbReference>
<evidence type="ECO:0000313" key="3">
    <source>
        <dbReference type="Proteomes" id="UP000011083"/>
    </source>
</evidence>
<dbReference type="Proteomes" id="UP000011083">
    <property type="component" value="Unassembled WGS sequence"/>
</dbReference>
<dbReference type="Pfam" id="PF16477">
    <property type="entry name" value="DUF5054"/>
    <property type="match status" value="1"/>
</dbReference>
<feature type="chain" id="PRO_5003990640" description="Glycoside hydrolase family 38 N-terminal domain-containing protein" evidence="1">
    <location>
        <begin position="24"/>
        <end position="726"/>
    </location>
</feature>
<dbReference type="GeneID" id="14919203"/>
<sequence>MGGQSPLQAGVVLLATLAFCATASNSWGPADIKRVHVVFSNHLDVGFDGLGPKEIGFAFTIINKYFDEYFARGMNTSAVLRQRDPPYRYVYTTQAYLTSLYLDCIDPSRWTYPAPGLQANGPRPPPLHCPDAAARQALIDGVKRGDIWWHAFPFNSEPEVYDHSLFQSSVNLAKDLARSLGRPAPKTLSQRGISFRPFEFDSAAALALIDGHVPGMTRGVIPLLSELGIEAISVGVNGGSSPPAGGYGGIEVSDCVIVPGLDHALALAWKGDNQGPHTVDEALAVFQQLEKEFPNAVVQGSTFDEFVEQLKTVRTSLPVIESEIGDTWIYGVASDPLKLAQFREVLRLRRACLAARSCSPSDAAFREFDRLLTKVGEHTWGVDVKTFLNDFTHWSNSEFEAAKNGSNFALMVNSWIEQRSFITNALRALSSSDKYEPLARTIEANLQALKPKGPPNPQALGYAAVAREDWARVFQCGELVLAFDPTNGAINYLYDKAKRAQWANGATCHSLGLFQYSTYDQGDYTNYIGTYGYLQPPPEWFAKDFGKPGVESARPLHGFWLPRLEAMWTKSSSAGWHFLLRLGMANGTAWREEDKDKLVKHRLVSSTSSVCFKEAVCQHIEHVGADGLKTLRDSSADASNLKYLPASITSLDLAYTLVTEYCSLYEQDKINFFFKDIVRCMPNLRFLDLRCGYPYGSLKYGPCLRGKVEVLVLDQPLADDAEDSIP</sequence>
<evidence type="ECO:0000313" key="2">
    <source>
        <dbReference type="EMBL" id="ELR18406.1"/>
    </source>
</evidence>
<accession>L8H1Z8</accession>
<dbReference type="RefSeq" id="XP_004340434.1">
    <property type="nucleotide sequence ID" value="XM_004340386.1"/>
</dbReference>
<gene>
    <name evidence="2" type="ORF">ACA1_138180</name>
</gene>
<evidence type="ECO:0008006" key="4">
    <source>
        <dbReference type="Google" id="ProtNLM"/>
    </source>
</evidence>
<evidence type="ECO:0000256" key="1">
    <source>
        <dbReference type="SAM" id="SignalP"/>
    </source>
</evidence>
<dbReference type="AlphaFoldDB" id="L8H1Z8"/>
<protein>
    <recommendedName>
        <fullName evidence="4">Glycoside hydrolase family 38 N-terminal domain-containing protein</fullName>
    </recommendedName>
</protein>
<dbReference type="OMA" id="TNFPMWW"/>
<keyword evidence="1" id="KW-0732">Signal</keyword>